<name>A0A6V7H1K0_9HYME</name>
<feature type="domain" description="PiggyBac transposable element-derived protein" evidence="1">
    <location>
        <begin position="1"/>
        <end position="117"/>
    </location>
</feature>
<proteinExistence type="predicted"/>
<dbReference type="InterPro" id="IPR029526">
    <property type="entry name" value="PGBD"/>
</dbReference>
<dbReference type="EMBL" id="CAJDYZ010005883">
    <property type="protein sequence ID" value="CAD1472867.1"/>
    <property type="molecule type" value="Genomic_DNA"/>
</dbReference>
<protein>
    <recommendedName>
        <fullName evidence="1">PiggyBac transposable element-derived protein domain-containing protein</fullName>
    </recommendedName>
</protein>
<evidence type="ECO:0000259" key="1">
    <source>
        <dbReference type="Pfam" id="PF13843"/>
    </source>
</evidence>
<feature type="non-terminal residue" evidence="2">
    <location>
        <position position="137"/>
    </location>
</feature>
<comment type="caution">
    <text evidence="2">The sequence shown here is derived from an EMBL/GenBank/DDBJ whole genome shotgun (WGS) entry which is preliminary data.</text>
</comment>
<feature type="non-terminal residue" evidence="2">
    <location>
        <position position="1"/>
    </location>
</feature>
<dbReference type="PANTHER" id="PTHR46599">
    <property type="entry name" value="PIGGYBAC TRANSPOSABLE ELEMENT-DERIVED PROTEIN 4"/>
    <property type="match status" value="1"/>
</dbReference>
<dbReference type="OrthoDB" id="7681398at2759"/>
<sequence length="137" mass="16345">KISNYLNYFNSKFMEYFVPKNICVDELTVGFNGEISFITYSPKKPTKWNLRVYVLPDFKNSYVYSFVPYYGKLIHPEFQFTNRIVLQQYQNLLENIHEAKGYHIFTDRFYTSPALATSKFRTDCTKKKKKNAWDDNA</sequence>
<evidence type="ECO:0000313" key="2">
    <source>
        <dbReference type="EMBL" id="CAD1472867.1"/>
    </source>
</evidence>
<organism evidence="2 3">
    <name type="scientific">Heterotrigona itama</name>
    <dbReference type="NCBI Taxonomy" id="395501"/>
    <lineage>
        <taxon>Eukaryota</taxon>
        <taxon>Metazoa</taxon>
        <taxon>Ecdysozoa</taxon>
        <taxon>Arthropoda</taxon>
        <taxon>Hexapoda</taxon>
        <taxon>Insecta</taxon>
        <taxon>Pterygota</taxon>
        <taxon>Neoptera</taxon>
        <taxon>Endopterygota</taxon>
        <taxon>Hymenoptera</taxon>
        <taxon>Apocrita</taxon>
        <taxon>Aculeata</taxon>
        <taxon>Apoidea</taxon>
        <taxon>Anthophila</taxon>
        <taxon>Apidae</taxon>
        <taxon>Heterotrigona</taxon>
    </lineage>
</organism>
<dbReference type="Proteomes" id="UP000752696">
    <property type="component" value="Unassembled WGS sequence"/>
</dbReference>
<keyword evidence="3" id="KW-1185">Reference proteome</keyword>
<dbReference type="AlphaFoldDB" id="A0A6V7H1K0"/>
<reference evidence="2" key="1">
    <citation type="submission" date="2020-07" db="EMBL/GenBank/DDBJ databases">
        <authorList>
            <person name="Nazaruddin N."/>
        </authorList>
    </citation>
    <scope>NUCLEOTIDE SEQUENCE</scope>
</reference>
<dbReference type="Pfam" id="PF13843">
    <property type="entry name" value="DDE_Tnp_1_7"/>
    <property type="match status" value="1"/>
</dbReference>
<dbReference type="PANTHER" id="PTHR46599:SF3">
    <property type="entry name" value="PIGGYBAC TRANSPOSABLE ELEMENT-DERIVED PROTEIN 4"/>
    <property type="match status" value="1"/>
</dbReference>
<accession>A0A6V7H1K0</accession>
<gene>
    <name evidence="2" type="ORF">MHI_LOCUS342094</name>
</gene>
<evidence type="ECO:0000313" key="3">
    <source>
        <dbReference type="Proteomes" id="UP000752696"/>
    </source>
</evidence>